<dbReference type="GO" id="GO:0042995">
    <property type="term" value="C:cell projection"/>
    <property type="evidence" value="ECO:0007669"/>
    <property type="project" value="TreeGrafter"/>
</dbReference>
<feature type="domain" description="Tyrosine specific protein phosphatases" evidence="4">
    <location>
        <begin position="123"/>
        <end position="150"/>
    </location>
</feature>
<dbReference type="GO" id="GO:0051896">
    <property type="term" value="P:regulation of phosphatidylinositol 3-kinase/protein kinase B signal transduction"/>
    <property type="evidence" value="ECO:0007669"/>
    <property type="project" value="TreeGrafter"/>
</dbReference>
<dbReference type="SUPFAM" id="SSF52799">
    <property type="entry name" value="(Phosphotyrosine protein) phosphatases II"/>
    <property type="match status" value="1"/>
</dbReference>
<dbReference type="InterPro" id="IPR016130">
    <property type="entry name" value="Tyr_Pase_AS"/>
</dbReference>
<evidence type="ECO:0000259" key="4">
    <source>
        <dbReference type="PROSITE" id="PS50056"/>
    </source>
</evidence>
<name>A0AAD3TYB9_9TREE</name>
<dbReference type="GO" id="GO:0005829">
    <property type="term" value="C:cytosol"/>
    <property type="evidence" value="ECO:0007669"/>
    <property type="project" value="TreeGrafter"/>
</dbReference>
<proteinExistence type="predicted"/>
<dbReference type="Proteomes" id="UP001222932">
    <property type="component" value="Unassembled WGS sequence"/>
</dbReference>
<dbReference type="GO" id="GO:0004725">
    <property type="term" value="F:protein tyrosine phosphatase activity"/>
    <property type="evidence" value="ECO:0007669"/>
    <property type="project" value="TreeGrafter"/>
</dbReference>
<reference evidence="6" key="1">
    <citation type="journal article" date="2023" name="BMC Genomics">
        <title>Chromosome-level genome assemblies of Cutaneotrichosporon spp. (Trichosporonales, Basidiomycota) reveal imbalanced evolution between nucleotide sequences and chromosome synteny.</title>
        <authorList>
            <person name="Kobayashi Y."/>
            <person name="Kayamori A."/>
            <person name="Aoki K."/>
            <person name="Shiwa Y."/>
            <person name="Matsutani M."/>
            <person name="Fujita N."/>
            <person name="Sugita T."/>
            <person name="Iwasaki W."/>
            <person name="Tanaka N."/>
            <person name="Takashima M."/>
        </authorList>
    </citation>
    <scope>NUCLEOTIDE SEQUENCE</scope>
    <source>
        <strain evidence="6">HIS016</strain>
    </source>
</reference>
<dbReference type="GO" id="GO:0005634">
    <property type="term" value="C:nucleus"/>
    <property type="evidence" value="ECO:0007669"/>
    <property type="project" value="TreeGrafter"/>
</dbReference>
<dbReference type="InterPro" id="IPR029021">
    <property type="entry name" value="Prot-tyrosine_phosphatase-like"/>
</dbReference>
<gene>
    <name evidence="6" type="primary">TEP1</name>
    <name evidence="6" type="ORF">CspeluHIS016_0602010</name>
</gene>
<evidence type="ECO:0000313" key="7">
    <source>
        <dbReference type="Proteomes" id="UP001222932"/>
    </source>
</evidence>
<dbReference type="GO" id="GO:0043491">
    <property type="term" value="P:phosphatidylinositol 3-kinase/protein kinase B signal transduction"/>
    <property type="evidence" value="ECO:0007669"/>
    <property type="project" value="TreeGrafter"/>
</dbReference>
<keyword evidence="2" id="KW-0378">Hydrolase</keyword>
<dbReference type="Gene3D" id="3.90.190.10">
    <property type="entry name" value="Protein tyrosine phosphatase superfamily"/>
    <property type="match status" value="1"/>
</dbReference>
<feature type="compositionally biased region" description="Acidic residues" evidence="3">
    <location>
        <begin position="201"/>
        <end position="221"/>
    </location>
</feature>
<protein>
    <recommendedName>
        <fullName evidence="1">phosphatidylinositol-3,4,5-trisphosphate 3-phosphatase</fullName>
        <ecNumber evidence="1">3.1.3.67</ecNumber>
    </recommendedName>
</protein>
<dbReference type="PROSITE" id="PS51181">
    <property type="entry name" value="PPASE_TENSIN"/>
    <property type="match status" value="1"/>
</dbReference>
<dbReference type="GO" id="GO:0046856">
    <property type="term" value="P:phosphatidylinositol dephosphorylation"/>
    <property type="evidence" value="ECO:0007669"/>
    <property type="project" value="TreeGrafter"/>
</dbReference>
<comment type="caution">
    <text evidence="6">The sequence shown here is derived from an EMBL/GenBank/DDBJ whole genome shotgun (WGS) entry which is preliminary data.</text>
</comment>
<evidence type="ECO:0000256" key="3">
    <source>
        <dbReference type="SAM" id="MobiDB-lite"/>
    </source>
</evidence>
<feature type="domain" description="Phosphatase tensin-type" evidence="5">
    <location>
        <begin position="18"/>
        <end position="317"/>
    </location>
</feature>
<dbReference type="PROSITE" id="PS50056">
    <property type="entry name" value="TYR_PHOSPHATASE_2"/>
    <property type="match status" value="1"/>
</dbReference>
<feature type="compositionally biased region" description="Basic and acidic residues" evidence="3">
    <location>
        <begin position="227"/>
        <end position="236"/>
    </location>
</feature>
<dbReference type="InterPro" id="IPR000387">
    <property type="entry name" value="Tyr_Pase_dom"/>
</dbReference>
<evidence type="ECO:0000256" key="2">
    <source>
        <dbReference type="ARBA" id="ARBA00022801"/>
    </source>
</evidence>
<dbReference type="EMBL" id="BTCM01000006">
    <property type="protein sequence ID" value="GMK58759.1"/>
    <property type="molecule type" value="Genomic_DNA"/>
</dbReference>
<dbReference type="PROSITE" id="PS00383">
    <property type="entry name" value="TYR_PHOSPHATASE_1"/>
    <property type="match status" value="1"/>
</dbReference>
<feature type="compositionally biased region" description="Basic and acidic residues" evidence="3">
    <location>
        <begin position="166"/>
        <end position="192"/>
    </location>
</feature>
<evidence type="ECO:0000259" key="5">
    <source>
        <dbReference type="PROSITE" id="PS51181"/>
    </source>
</evidence>
<evidence type="ECO:0000313" key="6">
    <source>
        <dbReference type="EMBL" id="GMK58759.1"/>
    </source>
</evidence>
<feature type="region of interest" description="Disordered" evidence="3">
    <location>
        <begin position="155"/>
        <end position="245"/>
    </location>
</feature>
<dbReference type="GO" id="GO:0005886">
    <property type="term" value="C:plasma membrane"/>
    <property type="evidence" value="ECO:0007669"/>
    <property type="project" value="TreeGrafter"/>
</dbReference>
<dbReference type="PANTHER" id="PTHR12305:SF81">
    <property type="entry name" value="PHOSPHATIDYLINOSITOL 3,4,5-TRISPHOSPHATE 3-PHOSPHATASE AND DUAL-SPECIFICITY PROTEIN PHOSPHATASE PTEN"/>
    <property type="match status" value="1"/>
</dbReference>
<dbReference type="EC" id="3.1.3.67" evidence="1"/>
<dbReference type="GO" id="GO:0048870">
    <property type="term" value="P:cell motility"/>
    <property type="evidence" value="ECO:0007669"/>
    <property type="project" value="TreeGrafter"/>
</dbReference>
<dbReference type="InterPro" id="IPR029023">
    <property type="entry name" value="Tensin_phosphatase"/>
</dbReference>
<evidence type="ECO:0000256" key="1">
    <source>
        <dbReference type="ARBA" id="ARBA00013015"/>
    </source>
</evidence>
<dbReference type="AlphaFoldDB" id="A0AAD3TYB9"/>
<dbReference type="InterPro" id="IPR051281">
    <property type="entry name" value="Dual-spec_lipid-protein_phosph"/>
</dbReference>
<organism evidence="6 7">
    <name type="scientific">Cutaneotrichosporon spelunceum</name>
    <dbReference type="NCBI Taxonomy" id="1672016"/>
    <lineage>
        <taxon>Eukaryota</taxon>
        <taxon>Fungi</taxon>
        <taxon>Dikarya</taxon>
        <taxon>Basidiomycota</taxon>
        <taxon>Agaricomycotina</taxon>
        <taxon>Tremellomycetes</taxon>
        <taxon>Trichosporonales</taxon>
        <taxon>Trichosporonaceae</taxon>
        <taxon>Cutaneotrichosporon</taxon>
    </lineage>
</organism>
<dbReference type="GO" id="GO:0016314">
    <property type="term" value="F:phosphatidylinositol-3,4,5-trisphosphate 3-phosphatase activity"/>
    <property type="evidence" value="ECO:0007669"/>
    <property type="project" value="UniProtKB-EC"/>
</dbReference>
<reference evidence="6" key="2">
    <citation type="submission" date="2023-06" db="EMBL/GenBank/DDBJ databases">
        <authorList>
            <person name="Kobayashi Y."/>
            <person name="Kayamori A."/>
            <person name="Aoki K."/>
            <person name="Shiwa Y."/>
            <person name="Fujita N."/>
            <person name="Sugita T."/>
            <person name="Iwasaki W."/>
            <person name="Tanaka N."/>
            <person name="Takashima M."/>
        </authorList>
    </citation>
    <scope>NUCLEOTIDE SEQUENCE</scope>
    <source>
        <strain evidence="6">HIS016</strain>
    </source>
</reference>
<dbReference type="PANTHER" id="PTHR12305">
    <property type="entry name" value="PHOSPHATASE WITH HOMOLOGY TO TENSIN"/>
    <property type="match status" value="1"/>
</dbReference>
<keyword evidence="7" id="KW-1185">Reference proteome</keyword>
<accession>A0AAD3TYB9</accession>
<sequence>MPLTKYARTLVSGNKARYVDVAADINLDLVYVTDRIIIMGYPATGVKALYRNKREDVLRFLNERHGDKWWIWNLRVVCPLTENAYSSESMGGRVSRYPFPDHNPPPLPLLPLAVREMTAWLAGDEERVAIIHCKAGKGRSGTLLVSYLLSLPELPDPPKAGGPQLDESKREAAKDKLKEKVKGAHGLAHDEWEGVPVDGSGEVDGEVLSEPQDDYTSEEDTSVPAPKPERVNHDTHVQSVDTIPDKPKESYTAISIRDDEPVDTPGQWDRRDGKLDAILTLHSSRRMKPSTTKARRGVSIPSQRRWCRYVHVLFLKQAPLSYVANTGRVRLLSVTLVLKRARGWQKPLASLVVGSHGGQGKAGATVARYKDDYVAYLRALGGGGEGVESDITWGGVGGDGVYDSGKMFTVFASLVPGEMDESAAAALEPGEMDAFSVHHLVAREEVLLDRSREFRIKPHLGSLPLGWAWFIPAFHLGEPATPGHVVAFDVPRSQLDFPLGPGAAVKRVVMRLEEVGVEVG</sequence>